<dbReference type="AlphaFoldDB" id="A0AAV7GEF8"/>
<accession>A0AAV7GEF8</accession>
<name>A0AAV7GEF8_DENCH</name>
<sequence length="222" mass="25242">MVNISFKRSDPDFLAYKNPSKSFKDVCMDLILRMISRILRLLLFQGLPSLWILEKEVQHLVKPFEFALVRKFPLCKPIFHSIRKFLYNLKNSGEISVTLLDHKHVHIKLSNDLDYVSTAFIEPGDHYIGNSIANVAYGLDVSNSVHVINLPISPIANDVINILSGGLQQPFFHFIGSVDHSDWVCDLSGDNCIAREFNDGRCNVLLEDIDLNAEQVKMMDLL</sequence>
<evidence type="ECO:0000313" key="2">
    <source>
        <dbReference type="Proteomes" id="UP000775213"/>
    </source>
</evidence>
<dbReference type="EMBL" id="JAGFBR010000015">
    <property type="protein sequence ID" value="KAH0454138.1"/>
    <property type="molecule type" value="Genomic_DNA"/>
</dbReference>
<organism evidence="1 2">
    <name type="scientific">Dendrobium chrysotoxum</name>
    <name type="common">Orchid</name>
    <dbReference type="NCBI Taxonomy" id="161865"/>
    <lineage>
        <taxon>Eukaryota</taxon>
        <taxon>Viridiplantae</taxon>
        <taxon>Streptophyta</taxon>
        <taxon>Embryophyta</taxon>
        <taxon>Tracheophyta</taxon>
        <taxon>Spermatophyta</taxon>
        <taxon>Magnoliopsida</taxon>
        <taxon>Liliopsida</taxon>
        <taxon>Asparagales</taxon>
        <taxon>Orchidaceae</taxon>
        <taxon>Epidendroideae</taxon>
        <taxon>Malaxideae</taxon>
        <taxon>Dendrobiinae</taxon>
        <taxon>Dendrobium</taxon>
    </lineage>
</organism>
<protein>
    <submittedName>
        <fullName evidence="1">Uncharacterized protein</fullName>
    </submittedName>
</protein>
<gene>
    <name evidence="1" type="ORF">IEQ34_016062</name>
</gene>
<keyword evidence="2" id="KW-1185">Reference proteome</keyword>
<proteinExistence type="predicted"/>
<reference evidence="1 2" key="1">
    <citation type="journal article" date="2021" name="Hortic Res">
        <title>Chromosome-scale assembly of the Dendrobium chrysotoxum genome enhances the understanding of orchid evolution.</title>
        <authorList>
            <person name="Zhang Y."/>
            <person name="Zhang G.Q."/>
            <person name="Zhang D."/>
            <person name="Liu X.D."/>
            <person name="Xu X.Y."/>
            <person name="Sun W.H."/>
            <person name="Yu X."/>
            <person name="Zhu X."/>
            <person name="Wang Z.W."/>
            <person name="Zhao X."/>
            <person name="Zhong W.Y."/>
            <person name="Chen H."/>
            <person name="Yin W.L."/>
            <person name="Huang T."/>
            <person name="Niu S.C."/>
            <person name="Liu Z.J."/>
        </authorList>
    </citation>
    <scope>NUCLEOTIDE SEQUENCE [LARGE SCALE GENOMIC DNA]</scope>
    <source>
        <strain evidence="1">Lindl</strain>
    </source>
</reference>
<comment type="caution">
    <text evidence="1">The sequence shown here is derived from an EMBL/GenBank/DDBJ whole genome shotgun (WGS) entry which is preliminary data.</text>
</comment>
<evidence type="ECO:0000313" key="1">
    <source>
        <dbReference type="EMBL" id="KAH0454138.1"/>
    </source>
</evidence>
<dbReference type="Proteomes" id="UP000775213">
    <property type="component" value="Unassembled WGS sequence"/>
</dbReference>